<proteinExistence type="predicted"/>
<protein>
    <recommendedName>
        <fullName evidence="2">DUF4426 domain-containing protein</fullName>
    </recommendedName>
</protein>
<name>A0A0U1P8C3_PHOLE</name>
<dbReference type="AlphaFoldDB" id="A0A0U1P8C3"/>
<gene>
    <name evidence="3" type="ORF">PLEI_2475</name>
</gene>
<reference evidence="4" key="1">
    <citation type="submission" date="2012-12" db="EMBL/GenBank/DDBJ databases">
        <title>Genome Sequence of Photobacterium leiognathi lrivu.4.1.</title>
        <authorList>
            <person name="Urbanczyk H."/>
            <person name="Ogura Y."/>
            <person name="Hayashi T."/>
            <person name="Dunlap P.V."/>
        </authorList>
    </citation>
    <scope>NUCLEOTIDE SEQUENCE [LARGE SCALE GENOMIC DNA]</scope>
    <source>
        <strain evidence="4">lrivu.4.1</strain>
    </source>
</reference>
<dbReference type="EMBL" id="DF196819">
    <property type="protein sequence ID" value="GAD30819.1"/>
    <property type="molecule type" value="Genomic_DNA"/>
</dbReference>
<keyword evidence="1" id="KW-0732">Signal</keyword>
<evidence type="ECO:0000256" key="1">
    <source>
        <dbReference type="SAM" id="SignalP"/>
    </source>
</evidence>
<feature type="domain" description="DUF4426" evidence="2">
    <location>
        <begin position="22"/>
        <end position="140"/>
    </location>
</feature>
<evidence type="ECO:0000313" key="3">
    <source>
        <dbReference type="EMBL" id="GAD30819.1"/>
    </source>
</evidence>
<dbReference type="Pfam" id="PF14467">
    <property type="entry name" value="DUF4426"/>
    <property type="match status" value="1"/>
</dbReference>
<dbReference type="RefSeq" id="WP_023933573.1">
    <property type="nucleotide sequence ID" value="NZ_DF196819.1"/>
</dbReference>
<dbReference type="Gene3D" id="2.60.40.3340">
    <property type="entry name" value="Domain of unknown function DUF4426"/>
    <property type="match status" value="1"/>
</dbReference>
<sequence length="141" mass="15984">MKALFSLLLLVFSLPSTAEQLKRFGDLEVHYSSFASTFLTPDIASHYKIQRSRYGALVNISVFDTSKEGKPAVSAQLTGTARNILGQQKTLTFREIKEGKAIYSIAQFKHTNDETLDFNINIFYNGKKETLTFKQTFFVDK</sequence>
<dbReference type="eggNOG" id="ENOG503303T">
    <property type="taxonomic scope" value="Bacteria"/>
</dbReference>
<evidence type="ECO:0000313" key="4">
    <source>
        <dbReference type="Proteomes" id="UP000030675"/>
    </source>
</evidence>
<organism evidence="3 4">
    <name type="scientific">Photobacterium leiognathi lrivu.4.1</name>
    <dbReference type="NCBI Taxonomy" id="1248232"/>
    <lineage>
        <taxon>Bacteria</taxon>
        <taxon>Pseudomonadati</taxon>
        <taxon>Pseudomonadota</taxon>
        <taxon>Gammaproteobacteria</taxon>
        <taxon>Vibrionales</taxon>
        <taxon>Vibrionaceae</taxon>
        <taxon>Photobacterium</taxon>
    </lineage>
</organism>
<dbReference type="Proteomes" id="UP000030675">
    <property type="component" value="Unassembled WGS sequence"/>
</dbReference>
<dbReference type="HOGENOM" id="CLU_141658_0_0_6"/>
<feature type="chain" id="PRO_5006712654" description="DUF4426 domain-containing protein" evidence="1">
    <location>
        <begin position="19"/>
        <end position="141"/>
    </location>
</feature>
<dbReference type="InterPro" id="IPR025218">
    <property type="entry name" value="DUF4426"/>
</dbReference>
<feature type="signal peptide" evidence="1">
    <location>
        <begin position="1"/>
        <end position="18"/>
    </location>
</feature>
<accession>A0A0U1P8C3</accession>
<evidence type="ECO:0000259" key="2">
    <source>
        <dbReference type="Pfam" id="PF14467"/>
    </source>
</evidence>